<organism evidence="2 3">
    <name type="scientific">Cystobacter ferrugineus</name>
    <dbReference type="NCBI Taxonomy" id="83449"/>
    <lineage>
        <taxon>Bacteria</taxon>
        <taxon>Pseudomonadati</taxon>
        <taxon>Myxococcota</taxon>
        <taxon>Myxococcia</taxon>
        <taxon>Myxococcales</taxon>
        <taxon>Cystobacterineae</taxon>
        <taxon>Archangiaceae</taxon>
        <taxon>Cystobacter</taxon>
    </lineage>
</organism>
<evidence type="ECO:0008006" key="4">
    <source>
        <dbReference type="Google" id="ProtNLM"/>
    </source>
</evidence>
<feature type="region of interest" description="Disordered" evidence="1">
    <location>
        <begin position="301"/>
        <end position="353"/>
    </location>
</feature>
<reference evidence="3" key="1">
    <citation type="submission" date="2016-11" db="EMBL/GenBank/DDBJ databases">
        <authorList>
            <person name="Shukria A."/>
            <person name="Stevens D.C."/>
        </authorList>
    </citation>
    <scope>NUCLEOTIDE SEQUENCE [LARGE SCALE GENOMIC DNA]</scope>
    <source>
        <strain evidence="3">Cbfe23</strain>
    </source>
</reference>
<dbReference type="Gene3D" id="3.30.1330.60">
    <property type="entry name" value="OmpA-like domain"/>
    <property type="match status" value="1"/>
</dbReference>
<evidence type="ECO:0000256" key="1">
    <source>
        <dbReference type="SAM" id="MobiDB-lite"/>
    </source>
</evidence>
<dbReference type="AlphaFoldDB" id="A0A1L9BDF5"/>
<sequence length="450" mass="47268">MAALLCCSTSWAQDPLPVFELERLEINPGRGSLLSGNGELMPPGSLSVGLVGQYQHLPFVLRNGGRRLELVRNRGSAVVAGSYGVLPWLELGLQIPVVLWQQGEDPGEVNYTPLASSGLDTPVLQARLGLMSQRYEQPVDLSVDLAAGLPFGNKQALAADAGMRFRARATVGMRMGWLHPALEAGVLLRPRSPLAAASSSAQGLEVGLGALLATTGTGPRGELALRGAFATDTRQPSVELLGGVRLPLSSALDLSVLGGPGVGAAPGTPIARVLLGVSFHSEPPPELERLTEPVPHFRLEEAHTPRADDSPATVVPVPTRELLPPEPAPEPPRPDTGSPPSSLHGTVRFEPGSTALSGDLAELRRLIPLLRSLPAETPILIEAQPAAEANEASDRLLPLRRAQAVRHHLAEYGIAPERMQVRVSGSRGPTSGHVEVFVPSGSGALAQGMP</sequence>
<dbReference type="EMBL" id="MPIN01000003">
    <property type="protein sequence ID" value="OJH40292.1"/>
    <property type="molecule type" value="Genomic_DNA"/>
</dbReference>
<name>A0A1L9BDF5_9BACT</name>
<protein>
    <recommendedName>
        <fullName evidence="4">OmpA-like domain-containing protein</fullName>
    </recommendedName>
</protein>
<gene>
    <name evidence="2" type="ORF">BON30_14725</name>
</gene>
<accession>A0A1L9BDF5</accession>
<dbReference type="SUPFAM" id="SSF103088">
    <property type="entry name" value="OmpA-like"/>
    <property type="match status" value="1"/>
</dbReference>
<reference evidence="2 3" key="2">
    <citation type="submission" date="2016-12" db="EMBL/GenBank/DDBJ databases">
        <title>Draft Genome Sequence of Cystobacter ferrugineus Strain Cbfe23.</title>
        <authorList>
            <person name="Akbar S."/>
            <person name="Dowd S.E."/>
            <person name="Stevens D.C."/>
        </authorList>
    </citation>
    <scope>NUCLEOTIDE SEQUENCE [LARGE SCALE GENOMIC DNA]</scope>
    <source>
        <strain evidence="2 3">Cbfe23</strain>
    </source>
</reference>
<comment type="caution">
    <text evidence="2">The sequence shown here is derived from an EMBL/GenBank/DDBJ whole genome shotgun (WGS) entry which is preliminary data.</text>
</comment>
<evidence type="ECO:0000313" key="3">
    <source>
        <dbReference type="Proteomes" id="UP000182229"/>
    </source>
</evidence>
<proteinExistence type="predicted"/>
<dbReference type="RefSeq" id="WP_071898925.1">
    <property type="nucleotide sequence ID" value="NZ_MPIN01000003.1"/>
</dbReference>
<dbReference type="InterPro" id="IPR036737">
    <property type="entry name" value="OmpA-like_sf"/>
</dbReference>
<evidence type="ECO:0000313" key="2">
    <source>
        <dbReference type="EMBL" id="OJH40292.1"/>
    </source>
</evidence>
<keyword evidence="3" id="KW-1185">Reference proteome</keyword>
<dbReference type="STRING" id="83449.BON30_14725"/>
<dbReference type="Proteomes" id="UP000182229">
    <property type="component" value="Unassembled WGS sequence"/>
</dbReference>